<keyword evidence="1" id="KW-0812">Transmembrane</keyword>
<gene>
    <name evidence="2" type="ORF">GCM10009867_01130</name>
</gene>
<keyword evidence="3" id="KW-1185">Reference proteome</keyword>
<feature type="transmembrane region" description="Helical" evidence="1">
    <location>
        <begin position="280"/>
        <end position="298"/>
    </location>
</feature>
<name>A0ABP6GRY5_9MICO</name>
<accession>A0ABP6GRY5</accession>
<organism evidence="2 3">
    <name type="scientific">Pedococcus aerophilus</name>
    <dbReference type="NCBI Taxonomy" id="436356"/>
    <lineage>
        <taxon>Bacteria</taxon>
        <taxon>Bacillati</taxon>
        <taxon>Actinomycetota</taxon>
        <taxon>Actinomycetes</taxon>
        <taxon>Micrococcales</taxon>
        <taxon>Intrasporangiaceae</taxon>
        <taxon>Pedococcus</taxon>
    </lineage>
</organism>
<comment type="caution">
    <text evidence="2">The sequence shown here is derived from an EMBL/GenBank/DDBJ whole genome shotgun (WGS) entry which is preliminary data.</text>
</comment>
<feature type="transmembrane region" description="Helical" evidence="1">
    <location>
        <begin position="340"/>
        <end position="360"/>
    </location>
</feature>
<proteinExistence type="predicted"/>
<evidence type="ECO:0000313" key="2">
    <source>
        <dbReference type="EMBL" id="GAA2730217.1"/>
    </source>
</evidence>
<protein>
    <recommendedName>
        <fullName evidence="4">Glycosyltransferase RgtA/B/C/D-like domain-containing protein</fullName>
    </recommendedName>
</protein>
<feature type="transmembrane region" description="Helical" evidence="1">
    <location>
        <begin position="112"/>
        <end position="135"/>
    </location>
</feature>
<feature type="transmembrane region" description="Helical" evidence="1">
    <location>
        <begin position="305"/>
        <end position="328"/>
    </location>
</feature>
<reference evidence="3" key="1">
    <citation type="journal article" date="2019" name="Int. J. Syst. Evol. Microbiol.">
        <title>The Global Catalogue of Microorganisms (GCM) 10K type strain sequencing project: providing services to taxonomists for standard genome sequencing and annotation.</title>
        <authorList>
            <consortium name="The Broad Institute Genomics Platform"/>
            <consortium name="The Broad Institute Genome Sequencing Center for Infectious Disease"/>
            <person name="Wu L."/>
            <person name="Ma J."/>
        </authorList>
    </citation>
    <scope>NUCLEOTIDE SEQUENCE [LARGE SCALE GENOMIC DNA]</scope>
    <source>
        <strain evidence="3">JCM 16378</strain>
    </source>
</reference>
<keyword evidence="1" id="KW-1133">Transmembrane helix</keyword>
<sequence length="605" mass="65772">MRRWAPSSRDFATRLAVVAIVVPLVLGLATARGSWFADDLDLLVYGQRGFSPGVLFAPANDHIVPGLRVVFAVFAEFGDFSYTFTVVWRCLFLAADIFLLGSLLFRLVGSSTWALLGAAWYGVSPLLLQAFAQLSAGVNDVHAQFFALVLLHCAVDWFADHRRRALVLGPVALALVLSFWLKAGLVVTTALALGWIISRVGVRRRLVDVALWSVTMLVPVVAYAAVVLPRRRADTARWPGVEVELRLLFDSVRESVLMPFVGGPWTWTDTAPYGFADPPVVAQLLGAVVLLFLLVLTWRHHRAVLLLWLSAAVFVVATVLLVSVGRYFQFGDSLTRHYHYWSDLGLPLVLATVLTLHRALPWPTGGRPGLVASERHVPRGLPTRLVVPLVGAWFVGAVVSHVTFGAMWGQNPAPAYFATLADEVDEAGSPPNIWDTTVPTTIAPFINEHRRLGDILSVAGIDVRFQQPDGAPRVVDESGRLRPADFQVWATGVVPPDCGLKLVGAGTVTIPLDHPVPEANWYVKMAYLANPDARVRVELVDARDGSVSALTSHTEAWPSGLLTAYLNDPLAVVGKPATEIRLVSTDPSTSVCIGTTEVGLVEPTR</sequence>
<feature type="transmembrane region" description="Helical" evidence="1">
    <location>
        <begin position="86"/>
        <end position="105"/>
    </location>
</feature>
<dbReference type="EMBL" id="BAAARN010000001">
    <property type="protein sequence ID" value="GAA2730217.1"/>
    <property type="molecule type" value="Genomic_DNA"/>
</dbReference>
<evidence type="ECO:0000256" key="1">
    <source>
        <dbReference type="SAM" id="Phobius"/>
    </source>
</evidence>
<feature type="transmembrane region" description="Helical" evidence="1">
    <location>
        <begin position="171"/>
        <end position="197"/>
    </location>
</feature>
<dbReference type="Proteomes" id="UP001501326">
    <property type="component" value="Unassembled WGS sequence"/>
</dbReference>
<evidence type="ECO:0008006" key="4">
    <source>
        <dbReference type="Google" id="ProtNLM"/>
    </source>
</evidence>
<keyword evidence="1" id="KW-0472">Membrane</keyword>
<feature type="transmembrane region" description="Helical" evidence="1">
    <location>
        <begin position="209"/>
        <end position="228"/>
    </location>
</feature>
<feature type="transmembrane region" description="Helical" evidence="1">
    <location>
        <begin position="385"/>
        <end position="408"/>
    </location>
</feature>
<evidence type="ECO:0000313" key="3">
    <source>
        <dbReference type="Proteomes" id="UP001501326"/>
    </source>
</evidence>